<gene>
    <name evidence="3" type="ORF">GPM918_LOCUS35900</name>
    <name evidence="4" type="ORF">SRO942_LOCUS36628</name>
</gene>
<dbReference type="OrthoDB" id="10023700at2759"/>
<evidence type="ECO:0000256" key="2">
    <source>
        <dbReference type="ARBA" id="ARBA00022803"/>
    </source>
</evidence>
<evidence type="ECO:0000313" key="3">
    <source>
        <dbReference type="EMBL" id="CAF1482472.1"/>
    </source>
</evidence>
<dbReference type="AlphaFoldDB" id="A0A815RTC8"/>
<organism evidence="3 5">
    <name type="scientific">Didymodactylos carnosus</name>
    <dbReference type="NCBI Taxonomy" id="1234261"/>
    <lineage>
        <taxon>Eukaryota</taxon>
        <taxon>Metazoa</taxon>
        <taxon>Spiralia</taxon>
        <taxon>Gnathifera</taxon>
        <taxon>Rotifera</taxon>
        <taxon>Eurotatoria</taxon>
        <taxon>Bdelloidea</taxon>
        <taxon>Philodinida</taxon>
        <taxon>Philodinidae</taxon>
        <taxon>Didymodactylos</taxon>
    </lineage>
</organism>
<dbReference type="PANTHER" id="PTHR45641">
    <property type="entry name" value="TETRATRICOPEPTIDE REPEAT PROTEIN (AFU_ORTHOLOGUE AFUA_6G03870)"/>
    <property type="match status" value="1"/>
</dbReference>
<sequence>MNHQEGLISVAELKGNFYLAMKQYIQAIVYYKQPLELRRKLLPESHPDIGNSAIAMAYEFWKKYPKCIDYYQEAIKQYQRTLKDNHPLITQIINNLQKLKHRTKH</sequence>
<evidence type="ECO:0000256" key="1">
    <source>
        <dbReference type="ARBA" id="ARBA00022737"/>
    </source>
</evidence>
<evidence type="ECO:0000313" key="5">
    <source>
        <dbReference type="Proteomes" id="UP000663829"/>
    </source>
</evidence>
<dbReference type="Pfam" id="PF13374">
    <property type="entry name" value="TPR_10"/>
    <property type="match status" value="1"/>
</dbReference>
<keyword evidence="2" id="KW-0802">TPR repeat</keyword>
<protein>
    <recommendedName>
        <fullName evidence="6">Tetratricopeptide repeat protein</fullName>
    </recommendedName>
</protein>
<dbReference type="PANTHER" id="PTHR45641:SF19">
    <property type="entry name" value="NEPHROCYSTIN-3"/>
    <property type="match status" value="1"/>
</dbReference>
<dbReference type="Gene3D" id="1.25.40.10">
    <property type="entry name" value="Tetratricopeptide repeat domain"/>
    <property type="match status" value="1"/>
</dbReference>
<dbReference type="Proteomes" id="UP000663829">
    <property type="component" value="Unassembled WGS sequence"/>
</dbReference>
<dbReference type="EMBL" id="CAJNOQ010021207">
    <property type="protein sequence ID" value="CAF1482472.1"/>
    <property type="molecule type" value="Genomic_DNA"/>
</dbReference>
<dbReference type="InterPro" id="IPR011990">
    <property type="entry name" value="TPR-like_helical_dom_sf"/>
</dbReference>
<reference evidence="3" key="1">
    <citation type="submission" date="2021-02" db="EMBL/GenBank/DDBJ databases">
        <authorList>
            <person name="Nowell W R."/>
        </authorList>
    </citation>
    <scope>NUCLEOTIDE SEQUENCE</scope>
</reference>
<accession>A0A815RTC8</accession>
<evidence type="ECO:0008006" key="6">
    <source>
        <dbReference type="Google" id="ProtNLM"/>
    </source>
</evidence>
<dbReference type="SUPFAM" id="SSF48452">
    <property type="entry name" value="TPR-like"/>
    <property type="match status" value="1"/>
</dbReference>
<comment type="caution">
    <text evidence="3">The sequence shown here is derived from an EMBL/GenBank/DDBJ whole genome shotgun (WGS) entry which is preliminary data.</text>
</comment>
<keyword evidence="5" id="KW-1185">Reference proteome</keyword>
<dbReference type="Proteomes" id="UP000681722">
    <property type="component" value="Unassembled WGS sequence"/>
</dbReference>
<evidence type="ECO:0000313" key="4">
    <source>
        <dbReference type="EMBL" id="CAF4347232.1"/>
    </source>
</evidence>
<name>A0A815RTC8_9BILA</name>
<proteinExistence type="predicted"/>
<dbReference type="EMBL" id="CAJOBC010086693">
    <property type="protein sequence ID" value="CAF4347232.1"/>
    <property type="molecule type" value="Genomic_DNA"/>
</dbReference>
<keyword evidence="1" id="KW-0677">Repeat</keyword>